<dbReference type="OrthoDB" id="29023at10239"/>
<dbReference type="EMBL" id="AY664536">
    <property type="protein sequence ID" value="AAT77797.1"/>
    <property type="molecule type" value="Genomic_DNA"/>
</dbReference>
<accession>Q6BD82</accession>
<name>Q6BD82_9BBAC</name>
<proteinExistence type="predicted"/>
<evidence type="ECO:0000313" key="2">
    <source>
        <dbReference type="EMBL" id="AEB00405.1"/>
    </source>
</evidence>
<protein>
    <submittedName>
        <fullName evidence="1">Uncharacterized protein</fullName>
    </submittedName>
</protein>
<keyword evidence="3" id="KW-1185">Reference proteome</keyword>
<dbReference type="GeneID" id="10722998"/>
<reference evidence="1" key="2">
    <citation type="journal article" date="2005" name="Virus Res.">
        <title>Characterization and partial genome sequence analysis of Clostera anachoreta granulovirus.</title>
        <authorList>
            <person name="Zhang X.X."/>
            <person name="Liang Z.P."/>
            <person name="Peng H.Y."/>
            <person name="Zhang Z.X."/>
            <person name="Tang X.C."/>
            <person name="Liu T.Q."/>
        </authorList>
    </citation>
    <scope>NUCLEOTIDE SEQUENCE</scope>
</reference>
<reference evidence="1" key="1">
    <citation type="submission" date="2004-06" db="EMBL/GenBank/DDBJ databases">
        <authorList>
            <person name="Zhang X."/>
            <person name="Liang Z."/>
            <person name="Peng H."/>
            <person name="Zhang Z."/>
        </authorList>
    </citation>
    <scope>NUCLEOTIDE SEQUENCE</scope>
</reference>
<dbReference type="EMBL" id="HQ116624">
    <property type="protein sequence ID" value="AEB00405.1"/>
    <property type="molecule type" value="Genomic_DNA"/>
</dbReference>
<dbReference type="KEGG" id="vg:10722998"/>
<organism evidence="1">
    <name type="scientific">Clostera anachoreta granulovirus</name>
    <dbReference type="NCBI Taxonomy" id="283675"/>
    <lineage>
        <taxon>Viruses</taxon>
        <taxon>Viruses incertae sedis</taxon>
        <taxon>Naldaviricetes</taxon>
        <taxon>Lefavirales</taxon>
        <taxon>Baculoviridae</taxon>
        <taxon>Betabaculovirus</taxon>
        <taxon>Betabaculovirus clanachoretae</taxon>
    </lineage>
</organism>
<dbReference type="Proteomes" id="UP000203549">
    <property type="component" value="Segment"/>
</dbReference>
<reference evidence="2 3" key="3">
    <citation type="journal article" date="2011" name="Arch. Virol.">
        <title>Genomic sequencing and analysis of Clostera anachoreta granulovirus.</title>
        <authorList>
            <person name="Liang Z."/>
            <person name="Zhang X."/>
            <person name="Yin X."/>
            <person name="Cao S."/>
            <person name="Xu F."/>
        </authorList>
    </citation>
    <scope>NUCLEOTIDE SEQUENCE [LARGE SCALE GENOMIC DNA]</scope>
    <source>
        <strain evidence="2">ClanGV-HBHN</strain>
    </source>
</reference>
<dbReference type="RefSeq" id="YP_004376325.1">
    <property type="nucleotide sequence ID" value="NC_015398.1"/>
</dbReference>
<evidence type="ECO:0000313" key="1">
    <source>
        <dbReference type="EMBL" id="AAT77797.1"/>
    </source>
</evidence>
<evidence type="ECO:0000313" key="3">
    <source>
        <dbReference type="Proteomes" id="UP000203549"/>
    </source>
</evidence>
<sequence>MSLSESSSIKLNNLKVVGDWDIANSDQYTYVDRDGDLYVYKNKINGNLTYFKNRLIDINNPKDKFFIRH</sequence>